<feature type="non-terminal residue" evidence="1">
    <location>
        <position position="1"/>
    </location>
</feature>
<name>A0A1A7YE50_9TELE</name>
<reference evidence="1" key="1">
    <citation type="submission" date="2016-05" db="EMBL/GenBank/DDBJ databases">
        <authorList>
            <person name="Lavstsen T."/>
            <person name="Jespersen J.S."/>
        </authorList>
    </citation>
    <scope>NUCLEOTIDE SEQUENCE</scope>
    <source>
        <tissue evidence="1">Brain</tissue>
    </source>
</reference>
<gene>
    <name evidence="1" type="primary">Nfu_g_1_009046</name>
</gene>
<sequence>VFAQQNEGDSWFEKLLKYLCVRLNAFYDEMNNDQCYYFAQENACFFHLNLSFYMFDLILAPYGHSLNILDIFVLDFYPKHRF</sequence>
<dbReference type="EMBL" id="HADX01006575">
    <property type="protein sequence ID" value="SBP28807.1"/>
    <property type="molecule type" value="Transcribed_RNA"/>
</dbReference>
<proteinExistence type="predicted"/>
<reference evidence="1" key="2">
    <citation type="submission" date="2016-06" db="EMBL/GenBank/DDBJ databases">
        <title>The genome of a short-lived fish provides insights into sex chromosome evolution and the genetic control of aging.</title>
        <authorList>
            <person name="Reichwald K."/>
            <person name="Felder M."/>
            <person name="Petzold A."/>
            <person name="Koch P."/>
            <person name="Groth M."/>
            <person name="Platzer M."/>
        </authorList>
    </citation>
    <scope>NUCLEOTIDE SEQUENCE</scope>
    <source>
        <tissue evidence="1">Brain</tissue>
    </source>
</reference>
<dbReference type="AlphaFoldDB" id="A0A1A7YE50"/>
<feature type="non-terminal residue" evidence="1">
    <location>
        <position position="82"/>
    </location>
</feature>
<protein>
    <submittedName>
        <fullName evidence="1">Uncharacterized protein</fullName>
    </submittedName>
</protein>
<organism evidence="1">
    <name type="scientific">Iconisemion striatum</name>
    <dbReference type="NCBI Taxonomy" id="60296"/>
    <lineage>
        <taxon>Eukaryota</taxon>
        <taxon>Metazoa</taxon>
        <taxon>Chordata</taxon>
        <taxon>Craniata</taxon>
        <taxon>Vertebrata</taxon>
        <taxon>Euteleostomi</taxon>
        <taxon>Actinopterygii</taxon>
        <taxon>Neopterygii</taxon>
        <taxon>Teleostei</taxon>
        <taxon>Neoteleostei</taxon>
        <taxon>Acanthomorphata</taxon>
        <taxon>Ovalentaria</taxon>
        <taxon>Atherinomorphae</taxon>
        <taxon>Cyprinodontiformes</taxon>
        <taxon>Nothobranchiidae</taxon>
        <taxon>Iconisemion</taxon>
    </lineage>
</organism>
<evidence type="ECO:0000313" key="1">
    <source>
        <dbReference type="EMBL" id="SBP28807.1"/>
    </source>
</evidence>
<accession>A0A1A7YE50</accession>